<keyword evidence="2" id="KW-1185">Reference proteome</keyword>
<sequence>MHLRTRRTAVPSVLSDLLAFKFPSNAYRFVPRDRITVCRPTTHKPSALLGHIKFRRSPGETLPRHALTSASPDPSLVCQVLLRQLLHHWPVTLNEWDDSNVTFHLLDLMDITQHTVSRLTDRPVAIHYMPSFHKYLGQDGLPTLHTSVLDGDEFANTVVLETNNVGNLESAHESYPGLQMPNLWSDYGSGTPLDLRVFDSNGRSVMHSKSKGIRLAKMALQLHQHKARFGVHFAPPYFVLCELVVENGRTHLLTNEVCSSVLWAQEDLAPVVAPRPESLFAILVSLFSSVHADYSIEGPPEKMRIALRQTTDELESIRLTPLLSPPIETLDSALACPFLVHAKALEVTLRHLPGTAIICDSEANKDTGMVAIGVELDCEGDVNYSSLQSCIQGHFADRESLCYLLQFFSVSFDEEGEANVLPWITTPIGDPARLDRLDLLTEIGRGRTATTWTTRWSGRPDTEVPRASAASDPPARLQGDLVAKVVSADYYAPSIAREYFIFTQVVPSLSTAAQAYFPKFHGLYRSGSDGRAYVLLLEDVGSTVTQEQWVGDTELRRKIEKEGVYHGDERAQNVAIRPDGRICIIDWGEALFARQL</sequence>
<dbReference type="SUPFAM" id="SSF56112">
    <property type="entry name" value="Protein kinase-like (PK-like)"/>
    <property type="match status" value="1"/>
</dbReference>
<evidence type="ECO:0000313" key="2">
    <source>
        <dbReference type="Proteomes" id="UP000249723"/>
    </source>
</evidence>
<dbReference type="EMBL" id="FMWP01000093">
    <property type="protein sequence ID" value="SCZ97685.1"/>
    <property type="molecule type" value="Genomic_DNA"/>
</dbReference>
<dbReference type="AlphaFoldDB" id="A0A2X0MZC7"/>
<dbReference type="InterPro" id="IPR011009">
    <property type="entry name" value="Kinase-like_dom_sf"/>
</dbReference>
<dbReference type="OrthoDB" id="3017382at2759"/>
<organism evidence="1 2">
    <name type="scientific">Microbotryum saponariae</name>
    <dbReference type="NCBI Taxonomy" id="289078"/>
    <lineage>
        <taxon>Eukaryota</taxon>
        <taxon>Fungi</taxon>
        <taxon>Dikarya</taxon>
        <taxon>Basidiomycota</taxon>
        <taxon>Pucciniomycotina</taxon>
        <taxon>Microbotryomycetes</taxon>
        <taxon>Microbotryales</taxon>
        <taxon>Microbotryaceae</taxon>
        <taxon>Microbotryum</taxon>
    </lineage>
</organism>
<proteinExistence type="predicted"/>
<protein>
    <submittedName>
        <fullName evidence="1">BZ3500_MvSof-1268-A1-R1_Chr4-3g07370 protein</fullName>
    </submittedName>
</protein>
<name>A0A2X0MZC7_9BASI</name>
<gene>
    <name evidence="1" type="ORF">BZ3500_MVSOF-1268-A1-R1_CHR4-3G07370</name>
</gene>
<accession>A0A2X0MZC7</accession>
<reference evidence="2" key="1">
    <citation type="submission" date="2016-10" db="EMBL/GenBank/DDBJ databases">
        <authorList>
            <person name="Jeantristanb JTB J.-T."/>
            <person name="Ricardo R."/>
        </authorList>
    </citation>
    <scope>NUCLEOTIDE SEQUENCE [LARGE SCALE GENOMIC DNA]</scope>
</reference>
<evidence type="ECO:0000313" key="1">
    <source>
        <dbReference type="EMBL" id="SCZ97685.1"/>
    </source>
</evidence>
<dbReference type="Proteomes" id="UP000249723">
    <property type="component" value="Unassembled WGS sequence"/>
</dbReference>